<reference evidence="1" key="1">
    <citation type="submission" date="2022-07" db="EMBL/GenBank/DDBJ databases">
        <authorList>
            <person name="Li W.-J."/>
            <person name="Deng Q.-Q."/>
        </authorList>
    </citation>
    <scope>NUCLEOTIDE SEQUENCE</scope>
    <source>
        <strain evidence="1">SYSU M60031</strain>
    </source>
</reference>
<dbReference type="AlphaFoldDB" id="A0AA41XA25"/>
<evidence type="ECO:0000313" key="2">
    <source>
        <dbReference type="Proteomes" id="UP001156102"/>
    </source>
</evidence>
<gene>
    <name evidence="1" type="ORF">NK662_14205</name>
</gene>
<dbReference type="Proteomes" id="UP001156102">
    <property type="component" value="Unassembled WGS sequence"/>
</dbReference>
<comment type="caution">
    <text evidence="1">The sequence shown here is derived from an EMBL/GenBank/DDBJ whole genome shotgun (WGS) entry which is preliminary data.</text>
</comment>
<evidence type="ECO:0008006" key="3">
    <source>
        <dbReference type="Google" id="ProtNLM"/>
    </source>
</evidence>
<evidence type="ECO:0000313" key="1">
    <source>
        <dbReference type="EMBL" id="MCP8969680.1"/>
    </source>
</evidence>
<sequence length="112" mass="12552">MISLLQSFAMHAQGQEHLKPLLPKQERAVSFRFGGESCTIRLSQQGITVSEGEESVEVVTVQQEEDLQKLLAGAVRMQPLLRRKGMVYTGTYRTLLLLESLFYVSQPLEQGA</sequence>
<protein>
    <recommendedName>
        <fullName evidence="3">SCP2 domain-containing protein</fullName>
    </recommendedName>
</protein>
<dbReference type="RefSeq" id="WP_254759602.1">
    <property type="nucleotide sequence ID" value="NZ_JANCLT010000007.1"/>
</dbReference>
<proteinExistence type="predicted"/>
<accession>A0AA41XA25</accession>
<dbReference type="EMBL" id="JANCLT010000007">
    <property type="protein sequence ID" value="MCP8969680.1"/>
    <property type="molecule type" value="Genomic_DNA"/>
</dbReference>
<keyword evidence="2" id="KW-1185">Reference proteome</keyword>
<name>A0AA41XA25_9BACI</name>
<organism evidence="1 2">
    <name type="scientific">Ectobacillus ponti</name>
    <dbReference type="NCBI Taxonomy" id="2961894"/>
    <lineage>
        <taxon>Bacteria</taxon>
        <taxon>Bacillati</taxon>
        <taxon>Bacillota</taxon>
        <taxon>Bacilli</taxon>
        <taxon>Bacillales</taxon>
        <taxon>Bacillaceae</taxon>
        <taxon>Ectobacillus</taxon>
    </lineage>
</organism>